<feature type="compositionally biased region" description="Polar residues" evidence="1">
    <location>
        <begin position="266"/>
        <end position="287"/>
    </location>
</feature>
<proteinExistence type="predicted"/>
<protein>
    <submittedName>
        <fullName evidence="2">Uncharacterized protein</fullName>
    </submittedName>
</protein>
<dbReference type="eggNOG" id="KOG1789">
    <property type="taxonomic scope" value="Eukaryota"/>
</dbReference>
<dbReference type="InParanoid" id="H3HBH5"/>
<dbReference type="HOGENOM" id="CLU_759669_0_0_1"/>
<dbReference type="EnsemblProtists" id="Phyra94162">
    <property type="protein sequence ID" value="Phyra94162"/>
    <property type="gene ID" value="Phyra94162"/>
</dbReference>
<sequence>MAMTHILRASLDIDESIANNRMPEQIVKLVRYCNQNLITSFPYRCILRVARRLVQFPEIVSKDFMELLICRITMQHPDIPSLLKVLRRVLEARNTALTESEAKDDPEFWLKDLKYYPQTLAFLEGLLENKEQIEASLLSNVNPRAAPGVDSTRSFDVDGEREPSIRVDIKGIPDDREIDIDGTFIQVPPKSINFTAGAIEVGDAVAPRSFRYRGEAALDSPLPSPTSVRYSTLGAQYEPIDSQYHSKKAAQYDEKEDDEDIFATRPRNNIPMSSINATYSQAPSTRRQPPAGGEVPSEATTYLSRQSGTSAMNSERRYSLLDSWKPPSSAAPSSALTSLTISRRGRRAAVVYSRHKSKKKRWFNR</sequence>
<dbReference type="VEuPathDB" id="FungiDB:KRP22_5962"/>
<evidence type="ECO:0000256" key="1">
    <source>
        <dbReference type="SAM" id="MobiDB-lite"/>
    </source>
</evidence>
<evidence type="ECO:0000313" key="3">
    <source>
        <dbReference type="Proteomes" id="UP000005238"/>
    </source>
</evidence>
<dbReference type="AlphaFoldDB" id="H3HBH5"/>
<organism evidence="2 3">
    <name type="scientific">Phytophthora ramorum</name>
    <name type="common">Sudden oak death agent</name>
    <dbReference type="NCBI Taxonomy" id="164328"/>
    <lineage>
        <taxon>Eukaryota</taxon>
        <taxon>Sar</taxon>
        <taxon>Stramenopiles</taxon>
        <taxon>Oomycota</taxon>
        <taxon>Peronosporomycetes</taxon>
        <taxon>Peronosporales</taxon>
        <taxon>Peronosporaceae</taxon>
        <taxon>Phytophthora</taxon>
    </lineage>
</organism>
<reference evidence="3" key="1">
    <citation type="journal article" date="2006" name="Science">
        <title>Phytophthora genome sequences uncover evolutionary origins and mechanisms of pathogenesis.</title>
        <authorList>
            <person name="Tyler B.M."/>
            <person name="Tripathy S."/>
            <person name="Zhang X."/>
            <person name="Dehal P."/>
            <person name="Jiang R.H."/>
            <person name="Aerts A."/>
            <person name="Arredondo F.D."/>
            <person name="Baxter L."/>
            <person name="Bensasson D."/>
            <person name="Beynon J.L."/>
            <person name="Chapman J."/>
            <person name="Damasceno C.M."/>
            <person name="Dorrance A.E."/>
            <person name="Dou D."/>
            <person name="Dickerman A.W."/>
            <person name="Dubchak I.L."/>
            <person name="Garbelotto M."/>
            <person name="Gijzen M."/>
            <person name="Gordon S.G."/>
            <person name="Govers F."/>
            <person name="Grunwald N.J."/>
            <person name="Huang W."/>
            <person name="Ivors K.L."/>
            <person name="Jones R.W."/>
            <person name="Kamoun S."/>
            <person name="Krampis K."/>
            <person name="Lamour K.H."/>
            <person name="Lee M.K."/>
            <person name="McDonald W.H."/>
            <person name="Medina M."/>
            <person name="Meijer H.J."/>
            <person name="Nordberg E.K."/>
            <person name="Maclean D.J."/>
            <person name="Ospina-Giraldo M.D."/>
            <person name="Morris P.F."/>
            <person name="Phuntumart V."/>
            <person name="Putnam N.H."/>
            <person name="Rash S."/>
            <person name="Rose J.K."/>
            <person name="Sakihama Y."/>
            <person name="Salamov A.A."/>
            <person name="Savidor A."/>
            <person name="Scheuring C.F."/>
            <person name="Smith B.M."/>
            <person name="Sobral B.W."/>
            <person name="Terry A."/>
            <person name="Torto-Alalibo T.A."/>
            <person name="Win J."/>
            <person name="Xu Z."/>
            <person name="Zhang H."/>
            <person name="Grigoriev I.V."/>
            <person name="Rokhsar D.S."/>
            <person name="Boore J.L."/>
        </authorList>
    </citation>
    <scope>NUCLEOTIDE SEQUENCE [LARGE SCALE GENOMIC DNA]</scope>
    <source>
        <strain evidence="3">Pr102</strain>
    </source>
</reference>
<dbReference type="VEuPathDB" id="FungiDB:KRP23_6582"/>
<accession>H3HBH5</accession>
<dbReference type="EMBL" id="DS566010">
    <property type="status" value="NOT_ANNOTATED_CDS"/>
    <property type="molecule type" value="Genomic_DNA"/>
</dbReference>
<reference evidence="2" key="2">
    <citation type="submission" date="2015-06" db="UniProtKB">
        <authorList>
            <consortium name="EnsemblProtists"/>
        </authorList>
    </citation>
    <scope>IDENTIFICATION</scope>
    <source>
        <strain evidence="2">Pr102</strain>
    </source>
</reference>
<feature type="region of interest" description="Disordered" evidence="1">
    <location>
        <begin position="346"/>
        <end position="365"/>
    </location>
</feature>
<name>H3HBH5_PHYRM</name>
<dbReference type="Proteomes" id="UP000005238">
    <property type="component" value="Unassembled WGS sequence"/>
</dbReference>
<feature type="region of interest" description="Disordered" evidence="1">
    <location>
        <begin position="264"/>
        <end position="298"/>
    </location>
</feature>
<feature type="region of interest" description="Disordered" evidence="1">
    <location>
        <begin position="239"/>
        <end position="258"/>
    </location>
</feature>
<keyword evidence="3" id="KW-1185">Reference proteome</keyword>
<evidence type="ECO:0000313" key="2">
    <source>
        <dbReference type="EnsemblProtists" id="Phyra94162"/>
    </source>
</evidence>